<dbReference type="GO" id="GO:0016485">
    <property type="term" value="P:protein processing"/>
    <property type="evidence" value="ECO:0007669"/>
    <property type="project" value="TreeGrafter"/>
</dbReference>
<dbReference type="InterPro" id="IPR023430">
    <property type="entry name" value="Pept_HybD-like_dom_sf"/>
</dbReference>
<dbReference type="AlphaFoldDB" id="A0A133VJA8"/>
<comment type="similarity">
    <text evidence="1">Belongs to the peptidase A31 family.</text>
</comment>
<comment type="caution">
    <text evidence="5">The sequence shown here is derived from an EMBL/GenBank/DDBJ whole genome shotgun (WGS) entry which is preliminary data.</text>
</comment>
<evidence type="ECO:0000256" key="1">
    <source>
        <dbReference type="ARBA" id="ARBA00006814"/>
    </source>
</evidence>
<keyword evidence="2" id="KW-0645">Protease</keyword>
<dbReference type="PRINTS" id="PR00446">
    <property type="entry name" value="HYDRGNUPTAKE"/>
</dbReference>
<evidence type="ECO:0008006" key="7">
    <source>
        <dbReference type="Google" id="ProtNLM"/>
    </source>
</evidence>
<keyword evidence="4" id="KW-0378">Hydrolase</keyword>
<dbReference type="PANTHER" id="PTHR30302">
    <property type="entry name" value="HYDROGENASE 1 MATURATION PROTEASE"/>
    <property type="match status" value="1"/>
</dbReference>
<evidence type="ECO:0000313" key="5">
    <source>
        <dbReference type="EMBL" id="KXB06523.1"/>
    </source>
</evidence>
<proteinExistence type="inferred from homology"/>
<dbReference type="Proteomes" id="UP000070263">
    <property type="component" value="Unassembled WGS sequence"/>
</dbReference>
<sequence length="157" mass="17551">MRALILGIGNEIRRDDAVGLVAAREISKQIDNENIEIKETSAGGLSLLTKIEGYDKVFIIDSIVTKDGEPGHWYYLSLNDLNSGGGRTVSHSIDLKTMKNIGEKMGEKVPEIRIFAIEVKDPFEFGEDLTEELEESLPEVISEIKETIDKETRERGE</sequence>
<evidence type="ECO:0000313" key="6">
    <source>
        <dbReference type="Proteomes" id="UP000070263"/>
    </source>
</evidence>
<protein>
    <recommendedName>
        <fullName evidence="7">Hydrogenase maturation protease</fullName>
    </recommendedName>
</protein>
<accession>A0A133VJA8</accession>
<keyword evidence="3" id="KW-0064">Aspartyl protease</keyword>
<reference evidence="5 6" key="1">
    <citation type="journal article" date="2016" name="Sci. Rep.">
        <title>Metabolic traits of an uncultured archaeal lineage -MSBL1- from brine pools of the Red Sea.</title>
        <authorList>
            <person name="Mwirichia R."/>
            <person name="Alam I."/>
            <person name="Rashid M."/>
            <person name="Vinu M."/>
            <person name="Ba-Alawi W."/>
            <person name="Anthony Kamau A."/>
            <person name="Kamanda Ngugi D."/>
            <person name="Goker M."/>
            <person name="Klenk H.P."/>
            <person name="Bajic V."/>
            <person name="Stingl U."/>
        </authorList>
    </citation>
    <scope>NUCLEOTIDE SEQUENCE [LARGE SCALE GENOMIC DNA]</scope>
    <source>
        <strain evidence="5">SCGC-AAA382A20</strain>
    </source>
</reference>
<dbReference type="PANTHER" id="PTHR30302:SF1">
    <property type="entry name" value="HYDROGENASE 2 MATURATION PROTEASE"/>
    <property type="match status" value="1"/>
</dbReference>
<dbReference type="EMBL" id="LHYE01000043">
    <property type="protein sequence ID" value="KXB06523.1"/>
    <property type="molecule type" value="Genomic_DNA"/>
</dbReference>
<dbReference type="NCBIfam" id="TIGR00072">
    <property type="entry name" value="hydrog_prot"/>
    <property type="match status" value="1"/>
</dbReference>
<dbReference type="GO" id="GO:0008047">
    <property type="term" value="F:enzyme activator activity"/>
    <property type="evidence" value="ECO:0007669"/>
    <property type="project" value="InterPro"/>
</dbReference>
<dbReference type="GO" id="GO:0004190">
    <property type="term" value="F:aspartic-type endopeptidase activity"/>
    <property type="evidence" value="ECO:0007669"/>
    <property type="project" value="UniProtKB-KW"/>
</dbReference>
<dbReference type="SUPFAM" id="SSF53163">
    <property type="entry name" value="HybD-like"/>
    <property type="match status" value="1"/>
</dbReference>
<dbReference type="Gene3D" id="3.40.50.1450">
    <property type="entry name" value="HybD-like"/>
    <property type="match status" value="1"/>
</dbReference>
<name>A0A133VJA8_9EURY</name>
<dbReference type="CDD" id="cd00518">
    <property type="entry name" value="H2MP"/>
    <property type="match status" value="1"/>
</dbReference>
<gene>
    <name evidence="5" type="ORF">AKJ51_03580</name>
</gene>
<keyword evidence="6" id="KW-1185">Reference proteome</keyword>
<evidence type="ECO:0000256" key="4">
    <source>
        <dbReference type="ARBA" id="ARBA00022801"/>
    </source>
</evidence>
<dbReference type="InterPro" id="IPR000671">
    <property type="entry name" value="Peptidase_A31"/>
</dbReference>
<organism evidence="5 6">
    <name type="scientific">candidate division MSBL1 archaeon SCGC-AAA382A20</name>
    <dbReference type="NCBI Taxonomy" id="1698280"/>
    <lineage>
        <taxon>Archaea</taxon>
        <taxon>Methanobacteriati</taxon>
        <taxon>Methanobacteriota</taxon>
        <taxon>candidate division MSBL1</taxon>
    </lineage>
</organism>
<dbReference type="Pfam" id="PF01750">
    <property type="entry name" value="HycI"/>
    <property type="match status" value="1"/>
</dbReference>
<evidence type="ECO:0000256" key="3">
    <source>
        <dbReference type="ARBA" id="ARBA00022750"/>
    </source>
</evidence>
<evidence type="ECO:0000256" key="2">
    <source>
        <dbReference type="ARBA" id="ARBA00022670"/>
    </source>
</evidence>